<dbReference type="PANTHER" id="PTHR10165">
    <property type="entry name" value="LIPID PHOSPHATE PHOSPHATASE"/>
    <property type="match status" value="1"/>
</dbReference>
<evidence type="ECO:0000256" key="3">
    <source>
        <dbReference type="ARBA" id="ARBA00022692"/>
    </source>
</evidence>
<evidence type="ECO:0000313" key="9">
    <source>
        <dbReference type="Proteomes" id="UP000195602"/>
    </source>
</evidence>
<proteinExistence type="inferred from homology"/>
<dbReference type="GO" id="GO:0016020">
    <property type="term" value="C:membrane"/>
    <property type="evidence" value="ECO:0007669"/>
    <property type="project" value="UniProtKB-SubCell"/>
</dbReference>
<name>A0AA91Q408_CLALS</name>
<sequence length="268" mass="29678">MSLAAYVRSPRCRRHVPDWIAAILITVFFLGVAEHIVPFHRQFKLSDPTIQHPFALVERVSGPECLVLAAFIPPIVMALVTFIKHRNRPDHAWHVWTVSVLGVFLAVSTVGTATDILKAWIGRPRPDFLVRCGPRQGTPFDEYVTAEVCTAPFGMMVLEDGMRSTPSGHSAISFAAFGFLSVWLAAQFGVAATERPIHWHFAALLPLVLAFYVALSRTQDYRHHFVDIILGAFLGIGAATTCYRKYFPAISEGADPLDSADQEPQLPL</sequence>
<dbReference type="KEGG" id="clus:A9F13_02g01320"/>
<dbReference type="CDD" id="cd03390">
    <property type="entry name" value="PAP2_containing_1_like"/>
    <property type="match status" value="1"/>
</dbReference>
<dbReference type="Gene3D" id="1.20.144.10">
    <property type="entry name" value="Phosphatidic acid phosphatase type 2/haloperoxidase"/>
    <property type="match status" value="1"/>
</dbReference>
<feature type="domain" description="Phosphatidic acid phosphatase type 2/haloperoxidase" evidence="7">
    <location>
        <begin position="101"/>
        <end position="243"/>
    </location>
</feature>
<dbReference type="EMBL" id="LYUB02000002">
    <property type="protein sequence ID" value="OVF10332.1"/>
    <property type="molecule type" value="Genomic_DNA"/>
</dbReference>
<accession>A0AA91Q408</accession>
<organism evidence="8 9">
    <name type="scientific">Clavispora lusitaniae</name>
    <name type="common">Candida lusitaniae</name>
    <dbReference type="NCBI Taxonomy" id="36911"/>
    <lineage>
        <taxon>Eukaryota</taxon>
        <taxon>Fungi</taxon>
        <taxon>Dikarya</taxon>
        <taxon>Ascomycota</taxon>
        <taxon>Saccharomycotina</taxon>
        <taxon>Pichiomycetes</taxon>
        <taxon>Metschnikowiaceae</taxon>
        <taxon>Clavispora</taxon>
    </lineage>
</organism>
<feature type="transmembrane region" description="Helical" evidence="6">
    <location>
        <begin position="19"/>
        <end position="37"/>
    </location>
</feature>
<comment type="caution">
    <text evidence="8">The sequence shown here is derived from an EMBL/GenBank/DDBJ whole genome shotgun (WGS) entry which is preliminary data.</text>
</comment>
<dbReference type="Pfam" id="PF01569">
    <property type="entry name" value="PAP2"/>
    <property type="match status" value="1"/>
</dbReference>
<dbReference type="GO" id="GO:0006644">
    <property type="term" value="P:phospholipid metabolic process"/>
    <property type="evidence" value="ECO:0007669"/>
    <property type="project" value="InterPro"/>
</dbReference>
<dbReference type="PANTHER" id="PTHR10165:SF35">
    <property type="entry name" value="RE23632P"/>
    <property type="match status" value="1"/>
</dbReference>
<evidence type="ECO:0000259" key="7">
    <source>
        <dbReference type="SMART" id="SM00014"/>
    </source>
</evidence>
<evidence type="ECO:0000256" key="6">
    <source>
        <dbReference type="SAM" id="Phobius"/>
    </source>
</evidence>
<gene>
    <name evidence="8" type="ORF">A9F13_02g01320</name>
</gene>
<dbReference type="SUPFAM" id="SSF48317">
    <property type="entry name" value="Acid phosphatase/Vanadium-dependent haloperoxidase"/>
    <property type="match status" value="1"/>
</dbReference>
<dbReference type="InterPro" id="IPR000326">
    <property type="entry name" value="PAP2/HPO"/>
</dbReference>
<dbReference type="InterPro" id="IPR036938">
    <property type="entry name" value="PAP2/HPO_sf"/>
</dbReference>
<dbReference type="AlphaFoldDB" id="A0AA91Q408"/>
<evidence type="ECO:0000256" key="4">
    <source>
        <dbReference type="ARBA" id="ARBA00022989"/>
    </source>
</evidence>
<dbReference type="InterPro" id="IPR043216">
    <property type="entry name" value="PAP-like"/>
</dbReference>
<comment type="similarity">
    <text evidence="2">Belongs to the PA-phosphatase related phosphoesterase family.</text>
</comment>
<dbReference type="Proteomes" id="UP000195602">
    <property type="component" value="Unassembled WGS sequence"/>
</dbReference>
<keyword evidence="3 6" id="KW-0812">Transmembrane</keyword>
<dbReference type="GO" id="GO:0008195">
    <property type="term" value="F:phosphatidate phosphatase activity"/>
    <property type="evidence" value="ECO:0007669"/>
    <property type="project" value="TreeGrafter"/>
</dbReference>
<comment type="subcellular location">
    <subcellularLocation>
        <location evidence="1">Membrane</location>
        <topology evidence="1">Multi-pass membrane protein</topology>
    </subcellularLocation>
</comment>
<evidence type="ECO:0000256" key="2">
    <source>
        <dbReference type="ARBA" id="ARBA00008816"/>
    </source>
</evidence>
<dbReference type="SMART" id="SM00014">
    <property type="entry name" value="acidPPc"/>
    <property type="match status" value="1"/>
</dbReference>
<evidence type="ECO:0000256" key="5">
    <source>
        <dbReference type="ARBA" id="ARBA00023136"/>
    </source>
</evidence>
<protein>
    <submittedName>
        <fullName evidence="8">Phosphatidate phosphatase</fullName>
    </submittedName>
</protein>
<feature type="transmembrane region" description="Helical" evidence="6">
    <location>
        <begin position="197"/>
        <end position="215"/>
    </location>
</feature>
<feature type="transmembrane region" description="Helical" evidence="6">
    <location>
        <begin position="171"/>
        <end position="191"/>
    </location>
</feature>
<evidence type="ECO:0000256" key="1">
    <source>
        <dbReference type="ARBA" id="ARBA00004141"/>
    </source>
</evidence>
<evidence type="ECO:0000313" key="8">
    <source>
        <dbReference type="EMBL" id="OVF10332.1"/>
    </source>
</evidence>
<dbReference type="GO" id="GO:0046839">
    <property type="term" value="P:phospholipid dephosphorylation"/>
    <property type="evidence" value="ECO:0007669"/>
    <property type="project" value="TreeGrafter"/>
</dbReference>
<feature type="transmembrane region" description="Helical" evidence="6">
    <location>
        <begin position="65"/>
        <end position="83"/>
    </location>
</feature>
<keyword evidence="5 6" id="KW-0472">Membrane</keyword>
<keyword evidence="4 6" id="KW-1133">Transmembrane helix</keyword>
<reference evidence="8 9" key="1">
    <citation type="submission" date="2017-04" db="EMBL/GenBank/DDBJ databases">
        <title>Draft genome of the yeast Clavispora lusitaniae type strain CBS 6936.</title>
        <authorList>
            <person name="Durrens P."/>
            <person name="Klopp C."/>
            <person name="Biteau N."/>
            <person name="Fitton-Ouhabi V."/>
            <person name="Dementhon K."/>
            <person name="Accoceberry I."/>
            <person name="Sherman D.J."/>
            <person name="Noel T."/>
        </authorList>
    </citation>
    <scope>NUCLEOTIDE SEQUENCE [LARGE SCALE GENOMIC DNA]</scope>
    <source>
        <strain evidence="8 9">CBS 6936</strain>
    </source>
</reference>
<feature type="transmembrane region" description="Helical" evidence="6">
    <location>
        <begin position="95"/>
        <end position="117"/>
    </location>
</feature>